<sequence>MNQLEIFKNREFGEIRTVVINAEPWFVGKDIAEVLGYSNSRKAILDHVDDEDKIDGVTIRDSIGRDQAAVVINESGLYALIFGSKMASAKRFKHWVTSEVLPQIRKNGSYQKRLTPEEMMRIQLGMVDDHENRIEHLENTMTIDYGRQQELKKSVNKRVIEVLGGKKAPVYKEMSKKVFTECNRDIQDYFRVNSRNNIPVLQFEAAISYVDAWNPSNNTILEIRSCNAGMGGADGV</sequence>
<dbReference type="PANTHER" id="PTHR36180:SF2">
    <property type="entry name" value="BRO FAMILY PROTEIN"/>
    <property type="match status" value="1"/>
</dbReference>
<proteinExistence type="predicted"/>
<dbReference type="InterPro" id="IPR003497">
    <property type="entry name" value="BRO_N_domain"/>
</dbReference>
<evidence type="ECO:0000313" key="3">
    <source>
        <dbReference type="Proteomes" id="UP000095495"/>
    </source>
</evidence>
<evidence type="ECO:0000259" key="1">
    <source>
        <dbReference type="PROSITE" id="PS51750"/>
    </source>
</evidence>
<accession>A0A173S938</accession>
<dbReference type="Pfam" id="PF10552">
    <property type="entry name" value="ORF6C"/>
    <property type="match status" value="1"/>
</dbReference>
<dbReference type="EMBL" id="CYXV01000004">
    <property type="protein sequence ID" value="CUM86249.1"/>
    <property type="molecule type" value="Genomic_DNA"/>
</dbReference>
<name>A0A173S938_9FIRM</name>
<dbReference type="Proteomes" id="UP000095495">
    <property type="component" value="Unassembled WGS sequence"/>
</dbReference>
<dbReference type="SMART" id="SM01040">
    <property type="entry name" value="Bro-N"/>
    <property type="match status" value="1"/>
</dbReference>
<feature type="domain" description="Bro-N" evidence="1">
    <location>
        <begin position="1"/>
        <end position="108"/>
    </location>
</feature>
<gene>
    <name evidence="2" type="ORF">ERS852420_01149</name>
</gene>
<organism evidence="2 3">
    <name type="scientific">Roseburia faecis</name>
    <dbReference type="NCBI Taxonomy" id="301302"/>
    <lineage>
        <taxon>Bacteria</taxon>
        <taxon>Bacillati</taxon>
        <taxon>Bacillota</taxon>
        <taxon>Clostridia</taxon>
        <taxon>Lachnospirales</taxon>
        <taxon>Lachnospiraceae</taxon>
        <taxon>Roseburia</taxon>
    </lineage>
</organism>
<dbReference type="PANTHER" id="PTHR36180">
    <property type="entry name" value="DNA-BINDING PROTEIN-RELATED-RELATED"/>
    <property type="match status" value="1"/>
</dbReference>
<dbReference type="InterPro" id="IPR018878">
    <property type="entry name" value="ORF6C_dom"/>
</dbReference>
<evidence type="ECO:0000313" key="2">
    <source>
        <dbReference type="EMBL" id="CUM86249.1"/>
    </source>
</evidence>
<dbReference type="AlphaFoldDB" id="A0A173S938"/>
<dbReference type="Pfam" id="PF02498">
    <property type="entry name" value="Bro-N"/>
    <property type="match status" value="1"/>
</dbReference>
<dbReference type="RefSeq" id="WP_055261936.1">
    <property type="nucleotide sequence ID" value="NZ_CYXV01000004.1"/>
</dbReference>
<reference evidence="2 3" key="1">
    <citation type="submission" date="2015-09" db="EMBL/GenBank/DDBJ databases">
        <authorList>
            <consortium name="Pathogen Informatics"/>
        </authorList>
    </citation>
    <scope>NUCLEOTIDE SEQUENCE [LARGE SCALE GENOMIC DNA]</scope>
    <source>
        <strain evidence="2 3">2789STDY5608863</strain>
    </source>
</reference>
<dbReference type="PROSITE" id="PS51750">
    <property type="entry name" value="BRO_N"/>
    <property type="match status" value="1"/>
</dbReference>
<protein>
    <submittedName>
        <fullName evidence="2">Uncharacterized phage-encoded protein</fullName>
    </submittedName>
</protein>